<protein>
    <submittedName>
        <fullName evidence="1">Uncharacterized protein</fullName>
    </submittedName>
</protein>
<organism evidence="1 2">
    <name type="scientific">Paenibacillus woosongensis</name>
    <dbReference type="NCBI Taxonomy" id="307580"/>
    <lineage>
        <taxon>Bacteria</taxon>
        <taxon>Bacillati</taxon>
        <taxon>Bacillota</taxon>
        <taxon>Bacilli</taxon>
        <taxon>Bacillales</taxon>
        <taxon>Paenibacillaceae</taxon>
        <taxon>Paenibacillus</taxon>
    </lineage>
</organism>
<evidence type="ECO:0000313" key="2">
    <source>
        <dbReference type="Proteomes" id="UP000681290"/>
    </source>
</evidence>
<reference evidence="1 2" key="1">
    <citation type="submission" date="2021-03" db="EMBL/GenBank/DDBJ databases">
        <title>Antimicrobial resistance genes in bacteria isolated from Japanese honey, and their potential for conferring macrolide and lincosamide resistance in the American foulbrood pathogen Paenibacillus larvae.</title>
        <authorList>
            <person name="Okamoto M."/>
            <person name="Kumagai M."/>
            <person name="Kanamori H."/>
            <person name="Takamatsu D."/>
        </authorList>
    </citation>
    <scope>NUCLEOTIDE SEQUENCE [LARGE SCALE GENOMIC DNA]</scope>
    <source>
        <strain evidence="1 2">J15TS10</strain>
    </source>
</reference>
<comment type="caution">
    <text evidence="1">The sequence shown here is derived from an EMBL/GenBank/DDBJ whole genome shotgun (WGS) entry which is preliminary data.</text>
</comment>
<dbReference type="RefSeq" id="WP_213588791.1">
    <property type="nucleotide sequence ID" value="NZ_BOSM01000001.1"/>
</dbReference>
<dbReference type="Proteomes" id="UP000681290">
    <property type="component" value="Unassembled WGS sequence"/>
</dbReference>
<name>A0ABQ4MLA1_9BACL</name>
<sequence>MTEDMNPLPELEDFQVESILENHAHELLEFTFKMHGAEFKGHFHGGEIIWFNPHPKQTMTETKVNRIESAIHSLIRHHGVSKNIQDFEKIKPLFEDTVHERKKFSLQIQGDEYKGFVHKGEVHWFHPQPHQKFENGDVRILESEIHEKVQHEPDKGIQH</sequence>
<keyword evidence="2" id="KW-1185">Reference proteome</keyword>
<accession>A0ABQ4MLA1</accession>
<dbReference type="EMBL" id="BOSM01000001">
    <property type="protein sequence ID" value="GIP56756.1"/>
    <property type="molecule type" value="Genomic_DNA"/>
</dbReference>
<evidence type="ECO:0000313" key="1">
    <source>
        <dbReference type="EMBL" id="GIP56756.1"/>
    </source>
</evidence>
<gene>
    <name evidence="1" type="ORF">J15TS10_05700</name>
</gene>
<proteinExistence type="predicted"/>